<feature type="domain" description="Glycoside hydrolase family 5" evidence="6">
    <location>
        <begin position="83"/>
        <end position="365"/>
    </location>
</feature>
<dbReference type="KEGG" id="bnn:FOA43_003966"/>
<dbReference type="FunFam" id="3.20.20.80:FF:000100">
    <property type="entry name" value="Glycoside hydrolase superfamily"/>
    <property type="match status" value="1"/>
</dbReference>
<keyword evidence="4" id="KW-0961">Cell wall biogenesis/degradation</keyword>
<dbReference type="GO" id="GO:0071555">
    <property type="term" value="P:cell wall organization"/>
    <property type="evidence" value="ECO:0007669"/>
    <property type="project" value="UniProtKB-KW"/>
</dbReference>
<evidence type="ECO:0000256" key="1">
    <source>
        <dbReference type="ARBA" id="ARBA00005641"/>
    </source>
</evidence>
<evidence type="ECO:0000256" key="3">
    <source>
        <dbReference type="ARBA" id="ARBA00023295"/>
    </source>
</evidence>
<dbReference type="OrthoDB" id="1887033at2759"/>
<reference evidence="7" key="1">
    <citation type="submission" date="2020-10" db="EMBL/GenBank/DDBJ databases">
        <authorList>
            <person name="Roach M.J.R."/>
        </authorList>
    </citation>
    <scope>NUCLEOTIDE SEQUENCE</scope>
    <source>
        <strain evidence="7">CBS 1945</strain>
    </source>
</reference>
<dbReference type="Pfam" id="PF00150">
    <property type="entry name" value="Cellulase"/>
    <property type="match status" value="1"/>
</dbReference>
<dbReference type="Gene3D" id="3.20.20.80">
    <property type="entry name" value="Glycosidases"/>
    <property type="match status" value="1"/>
</dbReference>
<accession>A0A875S8Q9</accession>
<dbReference type="InterPro" id="IPR001547">
    <property type="entry name" value="Glyco_hydro_5"/>
</dbReference>
<dbReference type="InterPro" id="IPR050386">
    <property type="entry name" value="Glycosyl_hydrolase_5"/>
</dbReference>
<dbReference type="GO" id="GO:0005737">
    <property type="term" value="C:cytoplasm"/>
    <property type="evidence" value="ECO:0007669"/>
    <property type="project" value="UniProtKB-ARBA"/>
</dbReference>
<dbReference type="GO" id="GO:0009986">
    <property type="term" value="C:cell surface"/>
    <property type="evidence" value="ECO:0007669"/>
    <property type="project" value="TreeGrafter"/>
</dbReference>
<dbReference type="EMBL" id="CP064815">
    <property type="protein sequence ID" value="QPG76575.1"/>
    <property type="molecule type" value="Genomic_DNA"/>
</dbReference>
<dbReference type="GO" id="GO:0009251">
    <property type="term" value="P:glucan catabolic process"/>
    <property type="evidence" value="ECO:0007669"/>
    <property type="project" value="TreeGrafter"/>
</dbReference>
<sequence length="493" mass="56682">MFDHLKMKLGAQSVITAESAADVGAKPSIKSIYQSRQNFGVNFGSLFVLEKYIFGELFIDDTSVELDAISRCVKKNGLDRTRKEMEDHWNNYCNDDDWKWLQSKGVQSIRIPVGYWGVGGGRFTQGTSFESISAVYQNAWSILIRKYIKKAADYHISILVDLHALEKGANTGDHSGQKFNQPGFWNSTKSISHTCGILSFMASELGQFDNISGLQIVNEASFDSEGKYQKRYYAHAINEIRKVNSKIPIVISDGWWAQDYAKWVNDNGGGALGVVIDDHVYRCFSDDDRSKSAEQLIQELDRTVFSDNVCEEADFIVGEYSCVLDGQTWSKTQGSRDAKVKEYGNKQVQLFRQRARAGYYFWCYKFQSGDGGEWGFRPMVDRGSIPVRNSSGNIPSEDDYNKMLNELYQQHEQYWNRQNPNEHYEHWRYKEGFTTGWADSMEFAKFDNSRIGRVVAWKDARRKEHTLARGESRFIWEWDQGFQKALDIFAGWE</sequence>
<dbReference type="AlphaFoldDB" id="A0A875S8Q9"/>
<keyword evidence="2 5" id="KW-0378">Hydrolase</keyword>
<gene>
    <name evidence="7" type="ORF">FOA43_003966</name>
</gene>
<evidence type="ECO:0000313" key="8">
    <source>
        <dbReference type="Proteomes" id="UP000662931"/>
    </source>
</evidence>
<dbReference type="GO" id="GO:0005576">
    <property type="term" value="C:extracellular region"/>
    <property type="evidence" value="ECO:0007669"/>
    <property type="project" value="TreeGrafter"/>
</dbReference>
<evidence type="ECO:0000256" key="2">
    <source>
        <dbReference type="ARBA" id="ARBA00022801"/>
    </source>
</evidence>
<evidence type="ECO:0000313" key="7">
    <source>
        <dbReference type="EMBL" id="QPG76575.1"/>
    </source>
</evidence>
<name>A0A875S8Q9_EENNA</name>
<dbReference type="GeneID" id="62197366"/>
<dbReference type="PANTHER" id="PTHR31297">
    <property type="entry name" value="GLUCAN ENDO-1,6-BETA-GLUCOSIDASE B"/>
    <property type="match status" value="1"/>
</dbReference>
<dbReference type="PANTHER" id="PTHR31297:SF43">
    <property type="entry name" value="GLUCAN 1,3-BETA-GLUCOSIDASE 3"/>
    <property type="match status" value="1"/>
</dbReference>
<dbReference type="InterPro" id="IPR017853">
    <property type="entry name" value="GH"/>
</dbReference>
<evidence type="ECO:0000256" key="5">
    <source>
        <dbReference type="RuleBase" id="RU361153"/>
    </source>
</evidence>
<proteinExistence type="inferred from homology"/>
<comment type="similarity">
    <text evidence="1 5">Belongs to the glycosyl hydrolase 5 (cellulase A) family.</text>
</comment>
<evidence type="ECO:0000259" key="6">
    <source>
        <dbReference type="Pfam" id="PF00150"/>
    </source>
</evidence>
<dbReference type="Proteomes" id="UP000662931">
    <property type="component" value="Chromosome 4"/>
</dbReference>
<organism evidence="7 8">
    <name type="scientific">Eeniella nana</name>
    <name type="common">Yeast</name>
    <name type="synonym">Brettanomyces nanus</name>
    <dbReference type="NCBI Taxonomy" id="13502"/>
    <lineage>
        <taxon>Eukaryota</taxon>
        <taxon>Fungi</taxon>
        <taxon>Dikarya</taxon>
        <taxon>Ascomycota</taxon>
        <taxon>Saccharomycotina</taxon>
        <taxon>Pichiomycetes</taxon>
        <taxon>Pichiales</taxon>
        <taxon>Pichiaceae</taxon>
        <taxon>Brettanomyces</taxon>
    </lineage>
</organism>
<keyword evidence="8" id="KW-1185">Reference proteome</keyword>
<dbReference type="RefSeq" id="XP_038780140.1">
    <property type="nucleotide sequence ID" value="XM_038924212.1"/>
</dbReference>
<dbReference type="GO" id="GO:0046557">
    <property type="term" value="F:glucan endo-1,6-beta-glucosidase activity"/>
    <property type="evidence" value="ECO:0007669"/>
    <property type="project" value="TreeGrafter"/>
</dbReference>
<dbReference type="SUPFAM" id="SSF51445">
    <property type="entry name" value="(Trans)glycosidases"/>
    <property type="match status" value="1"/>
</dbReference>
<protein>
    <recommendedName>
        <fullName evidence="6">Glycoside hydrolase family 5 domain-containing protein</fullName>
    </recommendedName>
</protein>
<keyword evidence="3 5" id="KW-0326">Glycosidase</keyword>
<evidence type="ECO:0000256" key="4">
    <source>
        <dbReference type="ARBA" id="ARBA00023316"/>
    </source>
</evidence>